<dbReference type="EMBL" id="AFXZ01000022">
    <property type="protein sequence ID" value="EGV43629.1"/>
    <property type="molecule type" value="Genomic_DNA"/>
</dbReference>
<dbReference type="STRING" id="1046627.BZARG_2608"/>
<evidence type="ECO:0000313" key="2">
    <source>
        <dbReference type="Proteomes" id="UP000003730"/>
    </source>
</evidence>
<proteinExistence type="predicted"/>
<gene>
    <name evidence="1" type="ORF">BZARG_2608</name>
</gene>
<sequence length="98" mass="11101">MSYKNYFTEKIPTIAILSSLLLMTACGTYQQSNDGIYGSSTTPIEQESYVEANNAEASSYYKNYFTEKSSELDLYAEENEIFTDVDDYEGDYVEDDGT</sequence>
<evidence type="ECO:0000313" key="1">
    <source>
        <dbReference type="EMBL" id="EGV43629.1"/>
    </source>
</evidence>
<accession>G2ED66</accession>
<protein>
    <submittedName>
        <fullName evidence="1">Uncharacterized protein</fullName>
    </submittedName>
</protein>
<dbReference type="AlphaFoldDB" id="G2ED66"/>
<dbReference type="RefSeq" id="WP_008636939.1">
    <property type="nucleotide sequence ID" value="NZ_AFXZ01000022.1"/>
</dbReference>
<keyword evidence="2" id="KW-1185">Reference proteome</keyword>
<dbReference type="OrthoDB" id="1443506at2"/>
<name>G2ED66_9FLAO</name>
<comment type="caution">
    <text evidence="1">The sequence shown here is derived from an EMBL/GenBank/DDBJ whole genome shotgun (WGS) entry which is preliminary data.</text>
</comment>
<organism evidence="1 2">
    <name type="scientific">Bizionia argentinensis JUB59</name>
    <dbReference type="NCBI Taxonomy" id="1046627"/>
    <lineage>
        <taxon>Bacteria</taxon>
        <taxon>Pseudomonadati</taxon>
        <taxon>Bacteroidota</taxon>
        <taxon>Flavobacteriia</taxon>
        <taxon>Flavobacteriales</taxon>
        <taxon>Flavobacteriaceae</taxon>
        <taxon>Bizionia</taxon>
    </lineage>
</organism>
<dbReference type="Proteomes" id="UP000003730">
    <property type="component" value="Unassembled WGS sequence"/>
</dbReference>
<dbReference type="PROSITE" id="PS51257">
    <property type="entry name" value="PROKAR_LIPOPROTEIN"/>
    <property type="match status" value="1"/>
</dbReference>
<reference evidence="1 2" key="1">
    <citation type="journal article" date="2008" name="Int. J. Syst. Evol. Microbiol.">
        <title>Bizionia argentinensis sp. nov., isolated from surface marine water in Antarctica.</title>
        <authorList>
            <person name="Bercovich A."/>
            <person name="Vazquez S.C."/>
            <person name="Yankilevich P."/>
            <person name="Coria S.H."/>
            <person name="Foti M."/>
            <person name="Hernandez E."/>
            <person name="Vidal A."/>
            <person name="Ruberto L."/>
            <person name="Melo C."/>
            <person name="Marenssi S."/>
            <person name="Criscuolo M."/>
            <person name="Memoli M."/>
            <person name="Arguelles M."/>
            <person name="Mac Cormack W.P."/>
        </authorList>
    </citation>
    <scope>NUCLEOTIDE SEQUENCE [LARGE SCALE GENOMIC DNA]</scope>
    <source>
        <strain evidence="1 2">JUB59</strain>
    </source>
</reference>